<dbReference type="InterPro" id="IPR036875">
    <property type="entry name" value="Znf_CCHC_sf"/>
</dbReference>
<keyword evidence="3" id="KW-1185">Reference proteome</keyword>
<name>A0A915E5L8_9BILA</name>
<dbReference type="Gene3D" id="4.10.60.10">
    <property type="entry name" value="Zinc finger, CCHC-type"/>
    <property type="match status" value="1"/>
</dbReference>
<evidence type="ECO:0000256" key="1">
    <source>
        <dbReference type="PROSITE-ProRule" id="PRU00047"/>
    </source>
</evidence>
<feature type="domain" description="CCHC-type" evidence="2">
    <location>
        <begin position="45"/>
        <end position="60"/>
    </location>
</feature>
<keyword evidence="1" id="KW-0479">Metal-binding</keyword>
<dbReference type="WBParaSite" id="jg26029">
    <property type="protein sequence ID" value="jg26029"/>
    <property type="gene ID" value="jg26029"/>
</dbReference>
<dbReference type="GO" id="GO:0019899">
    <property type="term" value="F:enzyme binding"/>
    <property type="evidence" value="ECO:0007669"/>
    <property type="project" value="UniProtKB-ARBA"/>
</dbReference>
<dbReference type="GO" id="GO:0008270">
    <property type="term" value="F:zinc ion binding"/>
    <property type="evidence" value="ECO:0007669"/>
    <property type="project" value="UniProtKB-KW"/>
</dbReference>
<organism evidence="3 4">
    <name type="scientific">Ditylenchus dipsaci</name>
    <dbReference type="NCBI Taxonomy" id="166011"/>
    <lineage>
        <taxon>Eukaryota</taxon>
        <taxon>Metazoa</taxon>
        <taxon>Ecdysozoa</taxon>
        <taxon>Nematoda</taxon>
        <taxon>Chromadorea</taxon>
        <taxon>Rhabditida</taxon>
        <taxon>Tylenchina</taxon>
        <taxon>Tylenchomorpha</taxon>
        <taxon>Sphaerularioidea</taxon>
        <taxon>Anguinidae</taxon>
        <taxon>Anguininae</taxon>
        <taxon>Ditylenchus</taxon>
    </lineage>
</organism>
<dbReference type="InterPro" id="IPR001878">
    <property type="entry name" value="Znf_CCHC"/>
</dbReference>
<dbReference type="PROSITE" id="PS50158">
    <property type="entry name" value="ZF_CCHC"/>
    <property type="match status" value="1"/>
</dbReference>
<dbReference type="GO" id="GO:0003676">
    <property type="term" value="F:nucleic acid binding"/>
    <property type="evidence" value="ECO:0007669"/>
    <property type="project" value="InterPro"/>
</dbReference>
<reference evidence="4" key="1">
    <citation type="submission" date="2022-11" db="UniProtKB">
        <authorList>
            <consortium name="WormBaseParasite"/>
        </authorList>
    </citation>
    <scope>IDENTIFICATION</scope>
</reference>
<sequence length="85" mass="9884">MEYPLNSRWRNVDVIPVKNDMRITCFRCSGGHMVKNCKLAEESPKCFNCNRHGHKASGCRFLARMRPGQTLAEFKLARDKWLAKK</sequence>
<evidence type="ECO:0000259" key="2">
    <source>
        <dbReference type="PROSITE" id="PS50158"/>
    </source>
</evidence>
<dbReference type="AlphaFoldDB" id="A0A915E5L8"/>
<keyword evidence="1" id="KW-0863">Zinc-finger</keyword>
<proteinExistence type="predicted"/>
<accession>A0A915E5L8</accession>
<evidence type="ECO:0000313" key="4">
    <source>
        <dbReference type="WBParaSite" id="jg26029"/>
    </source>
</evidence>
<dbReference type="Proteomes" id="UP000887574">
    <property type="component" value="Unplaced"/>
</dbReference>
<dbReference type="SUPFAM" id="SSF57756">
    <property type="entry name" value="Retrovirus zinc finger-like domains"/>
    <property type="match status" value="1"/>
</dbReference>
<protein>
    <submittedName>
        <fullName evidence="4">CCHC-type domain-containing protein</fullName>
    </submittedName>
</protein>
<evidence type="ECO:0000313" key="3">
    <source>
        <dbReference type="Proteomes" id="UP000887574"/>
    </source>
</evidence>
<keyword evidence="1" id="KW-0862">Zinc</keyword>
<dbReference type="SMART" id="SM00343">
    <property type="entry name" value="ZnF_C2HC"/>
    <property type="match status" value="2"/>
</dbReference>